<keyword evidence="6" id="KW-0282">Flagellum</keyword>
<accession>F6B809</accession>
<keyword evidence="3 4" id="KW-0975">Bacterial flagellum</keyword>
<name>F6B809_DESCC</name>
<reference evidence="6 7" key="1">
    <citation type="submission" date="2011-05" db="EMBL/GenBank/DDBJ databases">
        <title>Complete sequence of Desulfotomaculum carboxydivorans CO-1-SRB.</title>
        <authorList>
            <consortium name="US DOE Joint Genome Institute"/>
            <person name="Lucas S."/>
            <person name="Han J."/>
            <person name="Lapidus A."/>
            <person name="Cheng J.-F."/>
            <person name="Goodwin L."/>
            <person name="Pitluck S."/>
            <person name="Peters L."/>
            <person name="Mikhailova N."/>
            <person name="Lu M."/>
            <person name="Han C."/>
            <person name="Tapia R."/>
            <person name="Land M."/>
            <person name="Hauser L."/>
            <person name="Kyrpides N."/>
            <person name="Ivanova N."/>
            <person name="Pagani I."/>
            <person name="Stams A."/>
            <person name="Plugge C."/>
            <person name="Muyzer G."/>
            <person name="Kuever J."/>
            <person name="Parshina S."/>
            <person name="Ivanova A."/>
            <person name="Nazina T."/>
            <person name="Woyke T."/>
        </authorList>
    </citation>
    <scope>NUCLEOTIDE SEQUENCE [LARGE SCALE GENOMIC DNA]</scope>
    <source>
        <strain evidence="7">DSM 14880 / VKM B-2319 / CO-1-SRB</strain>
    </source>
</reference>
<evidence type="ECO:0000313" key="6">
    <source>
        <dbReference type="EMBL" id="AEF94646.1"/>
    </source>
</evidence>
<dbReference type="PANTHER" id="PTHR34653:SF1">
    <property type="entry name" value="FLAGELLAR HOOK-BASAL BODY COMPLEX PROTEIN FLIE"/>
    <property type="match status" value="1"/>
</dbReference>
<dbReference type="AlphaFoldDB" id="F6B809"/>
<dbReference type="HOGENOM" id="CLU_147249_3_4_9"/>
<dbReference type="STRING" id="868595.Desca_1799"/>
<evidence type="ECO:0000256" key="3">
    <source>
        <dbReference type="ARBA" id="ARBA00023143"/>
    </source>
</evidence>
<dbReference type="RefSeq" id="WP_003544017.1">
    <property type="nucleotide sequence ID" value="NC_015565.1"/>
</dbReference>
<evidence type="ECO:0000256" key="2">
    <source>
        <dbReference type="ARBA" id="ARBA00009272"/>
    </source>
</evidence>
<dbReference type="Proteomes" id="UP000009226">
    <property type="component" value="Chromosome"/>
</dbReference>
<comment type="similarity">
    <text evidence="2 4">Belongs to the FliE family.</text>
</comment>
<dbReference type="GO" id="GO:0071973">
    <property type="term" value="P:bacterial-type flagellum-dependent cell motility"/>
    <property type="evidence" value="ECO:0007669"/>
    <property type="project" value="InterPro"/>
</dbReference>
<dbReference type="GO" id="GO:0009425">
    <property type="term" value="C:bacterial-type flagellum basal body"/>
    <property type="evidence" value="ECO:0007669"/>
    <property type="project" value="UniProtKB-SubCell"/>
</dbReference>
<evidence type="ECO:0000256" key="5">
    <source>
        <dbReference type="NCBIfam" id="TIGR00205"/>
    </source>
</evidence>
<protein>
    <recommendedName>
        <fullName evidence="4 5">Flagellar hook-basal body complex protein FliE</fullName>
    </recommendedName>
</protein>
<dbReference type="PANTHER" id="PTHR34653">
    <property type="match status" value="1"/>
</dbReference>
<dbReference type="NCBIfam" id="TIGR00205">
    <property type="entry name" value="fliE"/>
    <property type="match status" value="1"/>
</dbReference>
<organism evidence="6 7">
    <name type="scientific">Desulfotomaculum nigrificans (strain DSM 14880 / VKM B-2319 / CO-1-SRB)</name>
    <name type="common">Desulfotomaculum carboxydivorans</name>
    <dbReference type="NCBI Taxonomy" id="868595"/>
    <lineage>
        <taxon>Bacteria</taxon>
        <taxon>Bacillati</taxon>
        <taxon>Bacillota</taxon>
        <taxon>Clostridia</taxon>
        <taxon>Eubacteriales</taxon>
        <taxon>Desulfotomaculaceae</taxon>
        <taxon>Desulfotomaculum</taxon>
    </lineage>
</organism>
<dbReference type="EMBL" id="CP002736">
    <property type="protein sequence ID" value="AEF94646.1"/>
    <property type="molecule type" value="Genomic_DNA"/>
</dbReference>
<proteinExistence type="inferred from homology"/>
<dbReference type="InterPro" id="IPR001624">
    <property type="entry name" value="FliE"/>
</dbReference>
<gene>
    <name evidence="4" type="primary">fliE</name>
    <name evidence="6" type="ordered locus">Desca_1799</name>
</gene>
<dbReference type="Pfam" id="PF02049">
    <property type="entry name" value="FliE"/>
    <property type="match status" value="1"/>
</dbReference>
<dbReference type="HAMAP" id="MF_00724">
    <property type="entry name" value="FliE"/>
    <property type="match status" value="1"/>
</dbReference>
<dbReference type="GO" id="GO:0005198">
    <property type="term" value="F:structural molecule activity"/>
    <property type="evidence" value="ECO:0007669"/>
    <property type="project" value="UniProtKB-UniRule"/>
</dbReference>
<evidence type="ECO:0000256" key="4">
    <source>
        <dbReference type="HAMAP-Rule" id="MF_00724"/>
    </source>
</evidence>
<dbReference type="PRINTS" id="PR01006">
    <property type="entry name" value="FLGHOOKFLIE"/>
</dbReference>
<evidence type="ECO:0000256" key="1">
    <source>
        <dbReference type="ARBA" id="ARBA00004117"/>
    </source>
</evidence>
<dbReference type="eggNOG" id="COG1677">
    <property type="taxonomic scope" value="Bacteria"/>
</dbReference>
<dbReference type="KEGG" id="dca:Desca_1799"/>
<sequence length="96" mass="10719">MNIMPVAMPMQIPETNSKAQTDGGTGFAELLNNAINKLNDSQLKADEVMQKFLVGDVQDIHQVTIAMQEAKLTMQLAVEVRNKIVEAYQEISRMQL</sequence>
<keyword evidence="7" id="KW-1185">Reference proteome</keyword>
<keyword evidence="6" id="KW-0966">Cell projection</keyword>
<dbReference type="GO" id="GO:0003774">
    <property type="term" value="F:cytoskeletal motor activity"/>
    <property type="evidence" value="ECO:0007669"/>
    <property type="project" value="InterPro"/>
</dbReference>
<comment type="subcellular location">
    <subcellularLocation>
        <location evidence="1 4">Bacterial flagellum basal body</location>
    </subcellularLocation>
</comment>
<evidence type="ECO:0000313" key="7">
    <source>
        <dbReference type="Proteomes" id="UP000009226"/>
    </source>
</evidence>
<keyword evidence="6" id="KW-0969">Cilium</keyword>